<dbReference type="Proteomes" id="UP001620295">
    <property type="component" value="Unassembled WGS sequence"/>
</dbReference>
<comment type="caution">
    <text evidence="2">The sequence shown here is derived from an EMBL/GenBank/DDBJ whole genome shotgun (WGS) entry which is preliminary data.</text>
</comment>
<dbReference type="PROSITE" id="PS50943">
    <property type="entry name" value="HTH_CROC1"/>
    <property type="match status" value="1"/>
</dbReference>
<feature type="domain" description="HTH cro/C1-type" evidence="1">
    <location>
        <begin position="27"/>
        <end position="72"/>
    </location>
</feature>
<dbReference type="CDD" id="cd00093">
    <property type="entry name" value="HTH_XRE"/>
    <property type="match status" value="1"/>
</dbReference>
<dbReference type="InterPro" id="IPR010982">
    <property type="entry name" value="Lambda_DNA-bd_dom_sf"/>
</dbReference>
<keyword evidence="3" id="KW-1185">Reference proteome</keyword>
<protein>
    <submittedName>
        <fullName evidence="2">Helix-turn-helix domain-containing protein</fullName>
    </submittedName>
</protein>
<dbReference type="EMBL" id="JBJDQH010000028">
    <property type="protein sequence ID" value="MFK4272569.1"/>
    <property type="molecule type" value="Genomic_DNA"/>
</dbReference>
<dbReference type="Pfam" id="PF12844">
    <property type="entry name" value="HTH_19"/>
    <property type="match status" value="1"/>
</dbReference>
<name>A0ABW8M316_9ACTN</name>
<sequence length="356" mass="39857">MARGTADFNGHALRFLRLSRPIDGRLLSAADLAERLGTSKSRILAYENNTSTPERGRISQIATLFQVLPAELSLSDAGYYSIHDMRCHAGLTAAQTASVLHISRSAYRDIEHLALLPVRDDGTLPLKLATTMGVPLNTIHQALEQHPVAAARRSQITDHLTQLFQRAHETHVPTVIDPQDPRLEEISHILRRPTSVVCRLVNHEVAFYRQLLKSRAVSDVDAAYAQSKKAAEQARASNRRVVAHIETAPARSASNLNRFLAEAVSSRQWRTMVHMFNSERAAHNAPAAYGQDADEEATWAVLRERGFVGRRYQLTQRGHHEIRTQAPRYACLYPRVPAPRRLPPQRLPLRTTTPAQ</sequence>
<proteinExistence type="predicted"/>
<reference evidence="2 3" key="1">
    <citation type="submission" date="2024-11" db="EMBL/GenBank/DDBJ databases">
        <title>The Natural Products Discovery Center: Release of the First 8490 Sequenced Strains for Exploring Actinobacteria Biosynthetic Diversity.</title>
        <authorList>
            <person name="Kalkreuter E."/>
            <person name="Kautsar S.A."/>
            <person name="Yang D."/>
            <person name="Bader C.D."/>
            <person name="Teijaro C.N."/>
            <person name="Fluegel L."/>
            <person name="Davis C.M."/>
            <person name="Simpson J.R."/>
            <person name="Lauterbach L."/>
            <person name="Steele A.D."/>
            <person name="Gui C."/>
            <person name="Meng S."/>
            <person name="Li G."/>
            <person name="Viehrig K."/>
            <person name="Ye F."/>
            <person name="Su P."/>
            <person name="Kiefer A.F."/>
            <person name="Nichols A."/>
            <person name="Cepeda A.J."/>
            <person name="Yan W."/>
            <person name="Fan B."/>
            <person name="Jiang Y."/>
            <person name="Adhikari A."/>
            <person name="Zheng C.-J."/>
            <person name="Schuster L."/>
            <person name="Cowan T.M."/>
            <person name="Smanski M.J."/>
            <person name="Chevrette M.G."/>
            <person name="De Carvalho L.P.S."/>
            <person name="Shen B."/>
        </authorList>
    </citation>
    <scope>NUCLEOTIDE SEQUENCE [LARGE SCALE GENOMIC DNA]</scope>
    <source>
        <strain evidence="2 3">NPDC020863</strain>
    </source>
</reference>
<dbReference type="RefSeq" id="WP_404748864.1">
    <property type="nucleotide sequence ID" value="NZ_JBJDQH010000028.1"/>
</dbReference>
<gene>
    <name evidence="2" type="ORF">ACI2L5_47980</name>
</gene>
<dbReference type="InterPro" id="IPR001387">
    <property type="entry name" value="Cro/C1-type_HTH"/>
</dbReference>
<organism evidence="2 3">
    <name type="scientific">Streptomyces milbemycinicus</name>
    <dbReference type="NCBI Taxonomy" id="476552"/>
    <lineage>
        <taxon>Bacteria</taxon>
        <taxon>Bacillati</taxon>
        <taxon>Actinomycetota</taxon>
        <taxon>Actinomycetes</taxon>
        <taxon>Kitasatosporales</taxon>
        <taxon>Streptomycetaceae</taxon>
        <taxon>Streptomyces</taxon>
    </lineage>
</organism>
<dbReference type="SUPFAM" id="SSF47413">
    <property type="entry name" value="lambda repressor-like DNA-binding domains"/>
    <property type="match status" value="1"/>
</dbReference>
<evidence type="ECO:0000259" key="1">
    <source>
        <dbReference type="PROSITE" id="PS50943"/>
    </source>
</evidence>
<evidence type="ECO:0000313" key="2">
    <source>
        <dbReference type="EMBL" id="MFK4272569.1"/>
    </source>
</evidence>
<dbReference type="Gene3D" id="1.10.260.40">
    <property type="entry name" value="lambda repressor-like DNA-binding domains"/>
    <property type="match status" value="1"/>
</dbReference>
<evidence type="ECO:0000313" key="3">
    <source>
        <dbReference type="Proteomes" id="UP001620295"/>
    </source>
</evidence>
<accession>A0ABW8M316</accession>
<dbReference type="SMART" id="SM00530">
    <property type="entry name" value="HTH_XRE"/>
    <property type="match status" value="2"/>
</dbReference>